<name>A0ABD0JE82_9CAEN</name>
<dbReference type="AlphaFoldDB" id="A0ABD0JE82"/>
<dbReference type="EMBL" id="JACVVK020000479">
    <property type="protein sequence ID" value="KAK7471758.1"/>
    <property type="molecule type" value="Genomic_DNA"/>
</dbReference>
<organism evidence="2 3">
    <name type="scientific">Batillaria attramentaria</name>
    <dbReference type="NCBI Taxonomy" id="370345"/>
    <lineage>
        <taxon>Eukaryota</taxon>
        <taxon>Metazoa</taxon>
        <taxon>Spiralia</taxon>
        <taxon>Lophotrochozoa</taxon>
        <taxon>Mollusca</taxon>
        <taxon>Gastropoda</taxon>
        <taxon>Caenogastropoda</taxon>
        <taxon>Sorbeoconcha</taxon>
        <taxon>Cerithioidea</taxon>
        <taxon>Batillariidae</taxon>
        <taxon>Batillaria</taxon>
    </lineage>
</organism>
<evidence type="ECO:0000313" key="2">
    <source>
        <dbReference type="EMBL" id="KAK7471758.1"/>
    </source>
</evidence>
<evidence type="ECO:0000313" key="3">
    <source>
        <dbReference type="Proteomes" id="UP001519460"/>
    </source>
</evidence>
<sequence>MSLTKQKRSKAQASYALNKQRYRLSFLVHFQPAVRIGVRLRNRSNQQKPPDPPPSPGCERTTGKHRMMHMRRQLTDLFMRLQIKRAV</sequence>
<protein>
    <submittedName>
        <fullName evidence="2">Uncharacterized protein</fullName>
    </submittedName>
</protein>
<comment type="caution">
    <text evidence="2">The sequence shown here is derived from an EMBL/GenBank/DDBJ whole genome shotgun (WGS) entry which is preliminary data.</text>
</comment>
<feature type="region of interest" description="Disordered" evidence="1">
    <location>
        <begin position="40"/>
        <end position="64"/>
    </location>
</feature>
<evidence type="ECO:0000256" key="1">
    <source>
        <dbReference type="SAM" id="MobiDB-lite"/>
    </source>
</evidence>
<proteinExistence type="predicted"/>
<keyword evidence="3" id="KW-1185">Reference proteome</keyword>
<accession>A0ABD0JE82</accession>
<reference evidence="2 3" key="1">
    <citation type="journal article" date="2023" name="Sci. Data">
        <title>Genome assembly of the Korean intertidal mud-creeper Batillaria attramentaria.</title>
        <authorList>
            <person name="Patra A.K."/>
            <person name="Ho P.T."/>
            <person name="Jun S."/>
            <person name="Lee S.J."/>
            <person name="Kim Y."/>
            <person name="Won Y.J."/>
        </authorList>
    </citation>
    <scope>NUCLEOTIDE SEQUENCE [LARGE SCALE GENOMIC DNA]</scope>
    <source>
        <strain evidence="2">Wonlab-2016</strain>
    </source>
</reference>
<dbReference type="Proteomes" id="UP001519460">
    <property type="component" value="Unassembled WGS sequence"/>
</dbReference>
<gene>
    <name evidence="2" type="ORF">BaRGS_00035580</name>
</gene>